<organism evidence="1 2">
    <name type="scientific">Dreissena polymorpha</name>
    <name type="common">Zebra mussel</name>
    <name type="synonym">Mytilus polymorpha</name>
    <dbReference type="NCBI Taxonomy" id="45954"/>
    <lineage>
        <taxon>Eukaryota</taxon>
        <taxon>Metazoa</taxon>
        <taxon>Spiralia</taxon>
        <taxon>Lophotrochozoa</taxon>
        <taxon>Mollusca</taxon>
        <taxon>Bivalvia</taxon>
        <taxon>Autobranchia</taxon>
        <taxon>Heteroconchia</taxon>
        <taxon>Euheterodonta</taxon>
        <taxon>Imparidentia</taxon>
        <taxon>Neoheterodontei</taxon>
        <taxon>Myida</taxon>
        <taxon>Dreissenoidea</taxon>
        <taxon>Dreissenidae</taxon>
        <taxon>Dreissena</taxon>
    </lineage>
</organism>
<gene>
    <name evidence="1" type="ORF">DPMN_077587</name>
</gene>
<keyword evidence="2" id="KW-1185">Reference proteome</keyword>
<evidence type="ECO:0000313" key="1">
    <source>
        <dbReference type="EMBL" id="KAH3702563.1"/>
    </source>
</evidence>
<dbReference type="AlphaFoldDB" id="A0A9D3YP37"/>
<name>A0A9D3YP37_DREPO</name>
<evidence type="ECO:0000313" key="2">
    <source>
        <dbReference type="Proteomes" id="UP000828390"/>
    </source>
</evidence>
<dbReference type="Proteomes" id="UP000828390">
    <property type="component" value="Unassembled WGS sequence"/>
</dbReference>
<proteinExistence type="predicted"/>
<reference evidence="1" key="2">
    <citation type="submission" date="2020-11" db="EMBL/GenBank/DDBJ databases">
        <authorList>
            <person name="McCartney M.A."/>
            <person name="Auch B."/>
            <person name="Kono T."/>
            <person name="Mallez S."/>
            <person name="Becker A."/>
            <person name="Gohl D.M."/>
            <person name="Silverstein K.A.T."/>
            <person name="Koren S."/>
            <person name="Bechman K.B."/>
            <person name="Herman A."/>
            <person name="Abrahante J.E."/>
            <person name="Garbe J."/>
        </authorList>
    </citation>
    <scope>NUCLEOTIDE SEQUENCE</scope>
    <source>
        <strain evidence="1">Duluth1</strain>
        <tissue evidence="1">Whole animal</tissue>
    </source>
</reference>
<feature type="non-terminal residue" evidence="1">
    <location>
        <position position="1"/>
    </location>
</feature>
<protein>
    <submittedName>
        <fullName evidence="1">Uncharacterized protein</fullName>
    </submittedName>
</protein>
<reference evidence="1" key="1">
    <citation type="journal article" date="2019" name="bioRxiv">
        <title>The Genome of the Zebra Mussel, Dreissena polymorpha: A Resource for Invasive Species Research.</title>
        <authorList>
            <person name="McCartney M.A."/>
            <person name="Auch B."/>
            <person name="Kono T."/>
            <person name="Mallez S."/>
            <person name="Zhang Y."/>
            <person name="Obille A."/>
            <person name="Becker A."/>
            <person name="Abrahante J.E."/>
            <person name="Garbe J."/>
            <person name="Badalamenti J.P."/>
            <person name="Herman A."/>
            <person name="Mangelson H."/>
            <person name="Liachko I."/>
            <person name="Sullivan S."/>
            <person name="Sone E.D."/>
            <person name="Koren S."/>
            <person name="Silverstein K.A.T."/>
            <person name="Beckman K.B."/>
            <person name="Gohl D.M."/>
        </authorList>
    </citation>
    <scope>NUCLEOTIDE SEQUENCE</scope>
    <source>
        <strain evidence="1">Duluth1</strain>
        <tissue evidence="1">Whole animal</tissue>
    </source>
</reference>
<comment type="caution">
    <text evidence="1">The sequence shown here is derived from an EMBL/GenBank/DDBJ whole genome shotgun (WGS) entry which is preliminary data.</text>
</comment>
<sequence length="54" mass="6563">MRMRVERLTDIREFIYRSYWPLHEVTVARPAPVTSQEKKINFRVKVVKFTPVSR</sequence>
<accession>A0A9D3YP37</accession>
<dbReference type="EMBL" id="JAIWYP010000015">
    <property type="protein sequence ID" value="KAH3702563.1"/>
    <property type="molecule type" value="Genomic_DNA"/>
</dbReference>